<evidence type="ECO:0000256" key="1">
    <source>
        <dbReference type="SAM" id="Phobius"/>
    </source>
</evidence>
<organism evidence="2 3">
    <name type="scientific">Veillonella tobetsuensis</name>
    <dbReference type="NCBI Taxonomy" id="1110546"/>
    <lineage>
        <taxon>Bacteria</taxon>
        <taxon>Bacillati</taxon>
        <taxon>Bacillota</taxon>
        <taxon>Negativicutes</taxon>
        <taxon>Veillonellales</taxon>
        <taxon>Veillonellaceae</taxon>
        <taxon>Veillonella</taxon>
    </lineage>
</organism>
<evidence type="ECO:0000313" key="3">
    <source>
        <dbReference type="Proteomes" id="UP000238877"/>
    </source>
</evidence>
<feature type="transmembrane region" description="Helical" evidence="1">
    <location>
        <begin position="6"/>
        <end position="27"/>
    </location>
</feature>
<accession>A0A2S7ZPF9</accession>
<dbReference type="AlphaFoldDB" id="A0A2S7ZPF9"/>
<dbReference type="Proteomes" id="UP000238877">
    <property type="component" value="Unassembled WGS sequence"/>
</dbReference>
<sequence length="162" mass="19529">MWKKRLLIISILGNILSLFLIGIYFLVNSWFFHAELGSIVGIKPDYLIQLNNEGVLYDYRQMISIASGIRSYKLINSLESDNYYIYKSIYNHQIFIGQVDQIHQKYIIYDGYLDHYIFVNLEFDIDKKQYEDFIGRIKIIDRYENLPLRYRKLIENGNWEYL</sequence>
<name>A0A2S7ZPF9_9FIRM</name>
<keyword evidence="1" id="KW-0812">Transmembrane</keyword>
<protein>
    <submittedName>
        <fullName evidence="2">Uncharacterized protein</fullName>
    </submittedName>
</protein>
<dbReference type="RefSeq" id="WP_105092640.1">
    <property type="nucleotide sequence ID" value="NZ_PPDF01000008.1"/>
</dbReference>
<reference evidence="2 3" key="1">
    <citation type="submission" date="2018-01" db="EMBL/GenBank/DDBJ databases">
        <title>Draft genome sequences of clinical isolates and type strains of oral Veillonella including Veillonella infantum sp., nov.</title>
        <authorList>
            <person name="Mashima I."/>
            <person name="Liao Y.-C."/>
            <person name="Sabharwal A."/>
            <person name="Haase E.M."/>
            <person name="Nakazawa F."/>
            <person name="Scannapieco F.A."/>
        </authorList>
    </citation>
    <scope>NUCLEOTIDE SEQUENCE [LARGE SCALE GENOMIC DNA]</scope>
    <source>
        <strain evidence="2 3">Y6</strain>
    </source>
</reference>
<proteinExistence type="predicted"/>
<keyword evidence="1" id="KW-1133">Transmembrane helix</keyword>
<comment type="caution">
    <text evidence="2">The sequence shown here is derived from an EMBL/GenBank/DDBJ whole genome shotgun (WGS) entry which is preliminary data.</text>
</comment>
<gene>
    <name evidence="2" type="ORF">VTHSUH11_03255</name>
</gene>
<keyword evidence="1" id="KW-0472">Membrane</keyword>
<evidence type="ECO:0000313" key="2">
    <source>
        <dbReference type="EMBL" id="PQL25121.1"/>
    </source>
</evidence>
<dbReference type="EMBL" id="PPDF01000008">
    <property type="protein sequence ID" value="PQL25121.1"/>
    <property type="molecule type" value="Genomic_DNA"/>
</dbReference>